<name>A0A7S0DRS7_9EUKA</name>
<evidence type="ECO:0000256" key="2">
    <source>
        <dbReference type="ARBA" id="ARBA00022801"/>
    </source>
</evidence>
<evidence type="ECO:0000256" key="1">
    <source>
        <dbReference type="ARBA" id="ARBA00022741"/>
    </source>
</evidence>
<keyword evidence="4" id="KW-0067">ATP-binding</keyword>
<dbReference type="GO" id="GO:0003724">
    <property type="term" value="F:RNA helicase activity"/>
    <property type="evidence" value="ECO:0007669"/>
    <property type="project" value="TreeGrafter"/>
</dbReference>
<protein>
    <recommendedName>
        <fullName evidence="6">Helicase C-terminal domain-containing protein</fullName>
    </recommendedName>
</protein>
<dbReference type="InterPro" id="IPR027417">
    <property type="entry name" value="P-loop_NTPase"/>
</dbReference>
<keyword evidence="1" id="KW-0547">Nucleotide-binding</keyword>
<dbReference type="GO" id="GO:0005829">
    <property type="term" value="C:cytosol"/>
    <property type="evidence" value="ECO:0007669"/>
    <property type="project" value="TreeGrafter"/>
</dbReference>
<dbReference type="InterPro" id="IPR050079">
    <property type="entry name" value="DEAD_box_RNA_helicase"/>
</dbReference>
<dbReference type="AlphaFoldDB" id="A0A7S0DRS7"/>
<organism evidence="7">
    <name type="scientific">Amorphochlora amoebiformis</name>
    <dbReference type="NCBI Taxonomy" id="1561963"/>
    <lineage>
        <taxon>Eukaryota</taxon>
        <taxon>Sar</taxon>
        <taxon>Rhizaria</taxon>
        <taxon>Cercozoa</taxon>
        <taxon>Chlorarachniophyceae</taxon>
        <taxon>Amorphochlora</taxon>
    </lineage>
</organism>
<evidence type="ECO:0000313" key="7">
    <source>
        <dbReference type="EMBL" id="CAD8463451.1"/>
    </source>
</evidence>
<sequence length="214" mass="23972">MSRGIDVQGVDCVVNYDAPKHIRTYIHRVGRTARAGRSGKAFTLLEPAQVRPFKSILRRAQNGYVGRHIVDRESHLTPLIPKFQSSLVKLKTVIELEGRGDLDTWRPIPDRVTEQLNSAGRKSEGSSDSSPDVIDESEDENGAEGDEDKVDDESKQEESDDASGDDSSEILSEEAETKDRDPEKPRARREPPRRWTRVPTIEEARALLKGIRSS</sequence>
<feature type="compositionally biased region" description="Acidic residues" evidence="5">
    <location>
        <begin position="133"/>
        <end position="151"/>
    </location>
</feature>
<gene>
    <name evidence="7" type="ORF">LAMO00422_LOCUS22413</name>
</gene>
<accession>A0A7S0DRS7</accession>
<dbReference type="Pfam" id="PF00271">
    <property type="entry name" value="Helicase_C"/>
    <property type="match status" value="1"/>
</dbReference>
<evidence type="ECO:0000256" key="4">
    <source>
        <dbReference type="ARBA" id="ARBA00022840"/>
    </source>
</evidence>
<dbReference type="PANTHER" id="PTHR47959">
    <property type="entry name" value="ATP-DEPENDENT RNA HELICASE RHLE-RELATED"/>
    <property type="match status" value="1"/>
</dbReference>
<dbReference type="GO" id="GO:0016787">
    <property type="term" value="F:hydrolase activity"/>
    <property type="evidence" value="ECO:0007669"/>
    <property type="project" value="UniProtKB-KW"/>
</dbReference>
<proteinExistence type="predicted"/>
<feature type="compositionally biased region" description="Polar residues" evidence="5">
    <location>
        <begin position="115"/>
        <end position="130"/>
    </location>
</feature>
<feature type="region of interest" description="Disordered" evidence="5">
    <location>
        <begin position="115"/>
        <end position="197"/>
    </location>
</feature>
<feature type="compositionally biased region" description="Acidic residues" evidence="5">
    <location>
        <begin position="158"/>
        <end position="174"/>
    </location>
</feature>
<evidence type="ECO:0000256" key="5">
    <source>
        <dbReference type="SAM" id="MobiDB-lite"/>
    </source>
</evidence>
<keyword evidence="2" id="KW-0378">Hydrolase</keyword>
<dbReference type="PANTHER" id="PTHR47959:SF1">
    <property type="entry name" value="ATP-DEPENDENT RNA HELICASE DBPA"/>
    <property type="match status" value="1"/>
</dbReference>
<dbReference type="GO" id="GO:0005524">
    <property type="term" value="F:ATP binding"/>
    <property type="evidence" value="ECO:0007669"/>
    <property type="project" value="UniProtKB-KW"/>
</dbReference>
<dbReference type="PROSITE" id="PS51194">
    <property type="entry name" value="HELICASE_CTER"/>
    <property type="match status" value="1"/>
</dbReference>
<dbReference type="SUPFAM" id="SSF52540">
    <property type="entry name" value="P-loop containing nucleoside triphosphate hydrolases"/>
    <property type="match status" value="1"/>
</dbReference>
<keyword evidence="3" id="KW-0347">Helicase</keyword>
<dbReference type="EMBL" id="HBEM01032809">
    <property type="protein sequence ID" value="CAD8463451.1"/>
    <property type="molecule type" value="Transcribed_RNA"/>
</dbReference>
<feature type="domain" description="Helicase C-terminal" evidence="6">
    <location>
        <begin position="1"/>
        <end position="77"/>
    </location>
</feature>
<evidence type="ECO:0000259" key="6">
    <source>
        <dbReference type="PROSITE" id="PS51194"/>
    </source>
</evidence>
<reference evidence="7" key="1">
    <citation type="submission" date="2021-01" db="EMBL/GenBank/DDBJ databases">
        <authorList>
            <person name="Corre E."/>
            <person name="Pelletier E."/>
            <person name="Niang G."/>
            <person name="Scheremetjew M."/>
            <person name="Finn R."/>
            <person name="Kale V."/>
            <person name="Holt S."/>
            <person name="Cochrane G."/>
            <person name="Meng A."/>
            <person name="Brown T."/>
            <person name="Cohen L."/>
        </authorList>
    </citation>
    <scope>NUCLEOTIDE SEQUENCE</scope>
    <source>
        <strain evidence="7">CCMP2058</strain>
    </source>
</reference>
<evidence type="ECO:0000256" key="3">
    <source>
        <dbReference type="ARBA" id="ARBA00022806"/>
    </source>
</evidence>
<feature type="compositionally biased region" description="Basic and acidic residues" evidence="5">
    <location>
        <begin position="175"/>
        <end position="193"/>
    </location>
</feature>
<dbReference type="Gene3D" id="3.40.50.300">
    <property type="entry name" value="P-loop containing nucleotide triphosphate hydrolases"/>
    <property type="match status" value="1"/>
</dbReference>
<dbReference type="InterPro" id="IPR001650">
    <property type="entry name" value="Helicase_C-like"/>
</dbReference>